<accession>A0A0L0HLH4</accession>
<feature type="region of interest" description="Disordered" evidence="1">
    <location>
        <begin position="268"/>
        <end position="360"/>
    </location>
</feature>
<reference evidence="3 4" key="1">
    <citation type="submission" date="2009-08" db="EMBL/GenBank/DDBJ databases">
        <title>The Genome Sequence of Spizellomyces punctatus strain DAOM BR117.</title>
        <authorList>
            <consortium name="The Broad Institute Genome Sequencing Platform"/>
            <person name="Russ C."/>
            <person name="Cuomo C."/>
            <person name="Shea T."/>
            <person name="Young S.K."/>
            <person name="Zeng Q."/>
            <person name="Koehrsen M."/>
            <person name="Haas B."/>
            <person name="Borodovsky M."/>
            <person name="Guigo R."/>
            <person name="Alvarado L."/>
            <person name="Berlin A."/>
            <person name="Bochicchio J."/>
            <person name="Borenstein D."/>
            <person name="Chapman S."/>
            <person name="Chen Z."/>
            <person name="Engels R."/>
            <person name="Freedman E."/>
            <person name="Gellesch M."/>
            <person name="Goldberg J."/>
            <person name="Griggs A."/>
            <person name="Gujja S."/>
            <person name="Heiman D."/>
            <person name="Hepburn T."/>
            <person name="Howarth C."/>
            <person name="Jen D."/>
            <person name="Larson L."/>
            <person name="Lewis B."/>
            <person name="Mehta T."/>
            <person name="Park D."/>
            <person name="Pearson M."/>
            <person name="Roberts A."/>
            <person name="Saif S."/>
            <person name="Shenoy N."/>
            <person name="Sisk P."/>
            <person name="Stolte C."/>
            <person name="Sykes S."/>
            <person name="Thomson T."/>
            <person name="Walk T."/>
            <person name="White J."/>
            <person name="Yandava C."/>
            <person name="Burger G."/>
            <person name="Gray M.W."/>
            <person name="Holland P.W.H."/>
            <person name="King N."/>
            <person name="Lang F.B.F."/>
            <person name="Roger A.J."/>
            <person name="Ruiz-Trillo I."/>
            <person name="Lander E."/>
            <person name="Nusbaum C."/>
        </authorList>
    </citation>
    <scope>NUCLEOTIDE SEQUENCE [LARGE SCALE GENOMIC DNA]</scope>
    <source>
        <strain evidence="3 4">DAOM BR117</strain>
    </source>
</reference>
<dbReference type="VEuPathDB" id="FungiDB:SPPG_03451"/>
<dbReference type="GO" id="GO:0070692">
    <property type="term" value="C:CTDK-1 complex"/>
    <property type="evidence" value="ECO:0007669"/>
    <property type="project" value="InterPro"/>
</dbReference>
<dbReference type="InterPro" id="IPR042326">
    <property type="entry name" value="Ctk3"/>
</dbReference>
<keyword evidence="4" id="KW-1185">Reference proteome</keyword>
<dbReference type="InterPro" id="IPR008942">
    <property type="entry name" value="ENTH_VHS"/>
</dbReference>
<dbReference type="PANTHER" id="PTHR28291">
    <property type="entry name" value="CTD KINASE SUBUNIT GAMMA"/>
    <property type="match status" value="1"/>
</dbReference>
<evidence type="ECO:0000259" key="2">
    <source>
        <dbReference type="Pfam" id="PF12243"/>
    </source>
</evidence>
<dbReference type="GeneID" id="27686965"/>
<dbReference type="Proteomes" id="UP000053201">
    <property type="component" value="Unassembled WGS sequence"/>
</dbReference>
<dbReference type="InParanoid" id="A0A0L0HLH4"/>
<feature type="compositionally biased region" description="Polar residues" evidence="1">
    <location>
        <begin position="268"/>
        <end position="277"/>
    </location>
</feature>
<evidence type="ECO:0000313" key="4">
    <source>
        <dbReference type="Proteomes" id="UP000053201"/>
    </source>
</evidence>
<dbReference type="GO" id="GO:0045943">
    <property type="term" value="P:positive regulation of transcription by RNA polymerase I"/>
    <property type="evidence" value="ECO:0007669"/>
    <property type="project" value="TreeGrafter"/>
</dbReference>
<dbReference type="OrthoDB" id="21266at2759"/>
<dbReference type="GO" id="GO:0032786">
    <property type="term" value="P:positive regulation of DNA-templated transcription, elongation"/>
    <property type="evidence" value="ECO:0007669"/>
    <property type="project" value="InterPro"/>
</dbReference>
<dbReference type="Gene3D" id="1.25.40.90">
    <property type="match status" value="1"/>
</dbReference>
<dbReference type="AlphaFoldDB" id="A0A0L0HLH4"/>
<evidence type="ECO:0000313" key="3">
    <source>
        <dbReference type="EMBL" id="KND01654.1"/>
    </source>
</evidence>
<dbReference type="PANTHER" id="PTHR28291:SF1">
    <property type="entry name" value="CTD KINASE SUBUNIT GAMMA"/>
    <property type="match status" value="1"/>
</dbReference>
<dbReference type="RefSeq" id="XP_016609693.1">
    <property type="nucleotide sequence ID" value="XM_016751714.1"/>
</dbReference>
<gene>
    <name evidence="3" type="ORF">SPPG_03451</name>
</gene>
<sequence length="360" mass="41288">MSISGSPELDDGDEDAYHRLVSMDDYITNEMEQPWTDAEVQRVRDKLYNNYRRDAEKIYECVLGKLESRETHMFSRMNLLFILDKLCTESANQKSHDFYAIWKGMKNNLVKVVNLVLEIGEDDPPSRSANANVVWAKKILMGWHRRGLFPDEDITLCEKRIDQAEALDEPAFEDAVRYEEEKIDRRMDADRERQKKDREDTLLQNALEPWAKVSDDWFINLPDDQALDVSEFWITASEEITEDDYEMMEIENEKFRISAMELLQRAQGYTSTSPSVDATSPAQGHSSSSHQSVPPPPPPTSHSYGYYEKPVPLSRGNSPPPPPPPSMGYRSGHDRYGYSRGSYVPPPPPVPSSTRSYRAP</sequence>
<proteinExistence type="predicted"/>
<protein>
    <recommendedName>
        <fullName evidence="2">CTD kinase subunit gamma Ctk3 N-terminal domain-containing protein</fullName>
    </recommendedName>
</protein>
<feature type="compositionally biased region" description="Low complexity" evidence="1">
    <location>
        <begin position="278"/>
        <end position="292"/>
    </location>
</feature>
<dbReference type="Pfam" id="PF12243">
    <property type="entry name" value="CTK3"/>
    <property type="match status" value="1"/>
</dbReference>
<name>A0A0L0HLH4_SPIPD</name>
<dbReference type="EMBL" id="KQ257454">
    <property type="protein sequence ID" value="KND01654.1"/>
    <property type="molecule type" value="Genomic_DNA"/>
</dbReference>
<evidence type="ECO:0000256" key="1">
    <source>
        <dbReference type="SAM" id="MobiDB-lite"/>
    </source>
</evidence>
<feature type="domain" description="CTD kinase subunit gamma Ctk3 N-terminal" evidence="2">
    <location>
        <begin position="51"/>
        <end position="148"/>
    </location>
</feature>
<dbReference type="STRING" id="645134.A0A0L0HLH4"/>
<dbReference type="InterPro" id="IPR024638">
    <property type="entry name" value="Ctk3_N"/>
</dbReference>
<organism evidence="3 4">
    <name type="scientific">Spizellomyces punctatus (strain DAOM BR117)</name>
    <dbReference type="NCBI Taxonomy" id="645134"/>
    <lineage>
        <taxon>Eukaryota</taxon>
        <taxon>Fungi</taxon>
        <taxon>Fungi incertae sedis</taxon>
        <taxon>Chytridiomycota</taxon>
        <taxon>Chytridiomycota incertae sedis</taxon>
        <taxon>Chytridiomycetes</taxon>
        <taxon>Spizellomycetales</taxon>
        <taxon>Spizellomycetaceae</taxon>
        <taxon>Spizellomyces</taxon>
    </lineage>
</organism>